<evidence type="ECO:0000313" key="3">
    <source>
        <dbReference type="Proteomes" id="UP001596494"/>
    </source>
</evidence>
<comment type="caution">
    <text evidence="2">The sequence shown here is derived from an EMBL/GenBank/DDBJ whole genome shotgun (WGS) entry which is preliminary data.</text>
</comment>
<evidence type="ECO:0000259" key="1">
    <source>
        <dbReference type="Pfam" id="PF00899"/>
    </source>
</evidence>
<proteinExistence type="predicted"/>
<reference evidence="3" key="1">
    <citation type="journal article" date="2019" name="Int. J. Syst. Evol. Microbiol.">
        <title>The Global Catalogue of Microorganisms (GCM) 10K type strain sequencing project: providing services to taxonomists for standard genome sequencing and annotation.</title>
        <authorList>
            <consortium name="The Broad Institute Genomics Platform"/>
            <consortium name="The Broad Institute Genome Sequencing Center for Infectious Disease"/>
            <person name="Wu L."/>
            <person name="Ma J."/>
        </authorList>
    </citation>
    <scope>NUCLEOTIDE SEQUENCE [LARGE SCALE GENOMIC DNA]</scope>
    <source>
        <strain evidence="3">CCUG 73951</strain>
    </source>
</reference>
<feature type="domain" description="THIF-type NAD/FAD binding fold" evidence="1">
    <location>
        <begin position="5"/>
        <end position="239"/>
    </location>
</feature>
<dbReference type="InterPro" id="IPR000594">
    <property type="entry name" value="ThiF_NAD_FAD-bd"/>
</dbReference>
<dbReference type="GO" id="GO:0016779">
    <property type="term" value="F:nucleotidyltransferase activity"/>
    <property type="evidence" value="ECO:0007669"/>
    <property type="project" value="UniProtKB-KW"/>
</dbReference>
<protein>
    <submittedName>
        <fullName evidence="2">ThiF family adenylyltransferase</fullName>
    </submittedName>
</protein>
<dbReference type="PANTHER" id="PTHR10953">
    <property type="entry name" value="UBIQUITIN-ACTIVATING ENZYME E1"/>
    <property type="match status" value="1"/>
</dbReference>
<gene>
    <name evidence="2" type="ORF">ACFQMN_10375</name>
</gene>
<organism evidence="2 3">
    <name type="scientific">Halobacillus campisalis</name>
    <dbReference type="NCBI Taxonomy" id="435909"/>
    <lineage>
        <taxon>Bacteria</taxon>
        <taxon>Bacillati</taxon>
        <taxon>Bacillota</taxon>
        <taxon>Bacilli</taxon>
        <taxon>Bacillales</taxon>
        <taxon>Bacillaceae</taxon>
        <taxon>Halobacillus</taxon>
    </lineage>
</organism>
<dbReference type="EMBL" id="JBHTBY010000008">
    <property type="protein sequence ID" value="MFC7321287.1"/>
    <property type="molecule type" value="Genomic_DNA"/>
</dbReference>
<dbReference type="SUPFAM" id="SSF69572">
    <property type="entry name" value="Activating enzymes of the ubiquitin-like proteins"/>
    <property type="match status" value="1"/>
</dbReference>
<dbReference type="PANTHER" id="PTHR10953:SF102">
    <property type="entry name" value="ADENYLYLTRANSFERASE AND SULFURTRANSFERASE MOCS3"/>
    <property type="match status" value="1"/>
</dbReference>
<dbReference type="Gene3D" id="3.40.50.720">
    <property type="entry name" value="NAD(P)-binding Rossmann-like Domain"/>
    <property type="match status" value="1"/>
</dbReference>
<dbReference type="Proteomes" id="UP001596494">
    <property type="component" value="Unassembled WGS sequence"/>
</dbReference>
<name>A0ABW2K4S1_9BACI</name>
<dbReference type="Pfam" id="PF00899">
    <property type="entry name" value="ThiF"/>
    <property type="match status" value="1"/>
</dbReference>
<keyword evidence="2" id="KW-0548">Nucleotidyltransferase</keyword>
<dbReference type="RefSeq" id="WP_289216397.1">
    <property type="nucleotide sequence ID" value="NZ_JAPVRC010000006.1"/>
</dbReference>
<sequence length="338" mass="37361">MEERYSRQELFSGIGSEGQALLAEKHVLIIGAGALGSANAEMLVRAGVGKITIVDRDYVEWSNLGRQQLYTEEDALTSLPKAKAAEQKLLAINSRVKIVGIAEEFHAENAEQLVESVDILIDGTDNFNTRFIINDVTCKLNVPWVYGGCLESHGTCLAILPGKTPCLKCLFDYLPQEGGTCDTLGIIGPAVQMTAAYQTAECLKFLTGQLMSPEMVYFDVWERQSSSVEVTKLLDPECSSCSSQADYPFLKKEKGLRTYMLCGRETVQVRPGQIEGFSLKALNDRIKQVTSEVRGNGELLIFQINHLRFVVFKDGRTLIHGISDTSEAQKLYQQYIGA</sequence>
<evidence type="ECO:0000313" key="2">
    <source>
        <dbReference type="EMBL" id="MFC7321287.1"/>
    </source>
</evidence>
<keyword evidence="2" id="KW-0808">Transferase</keyword>
<dbReference type="InterPro" id="IPR035985">
    <property type="entry name" value="Ubiquitin-activating_enz"/>
</dbReference>
<keyword evidence="3" id="KW-1185">Reference proteome</keyword>
<dbReference type="InterPro" id="IPR045886">
    <property type="entry name" value="ThiF/MoeB/HesA"/>
</dbReference>
<dbReference type="CDD" id="cd00757">
    <property type="entry name" value="ThiF_MoeB_HesA_family"/>
    <property type="match status" value="1"/>
</dbReference>
<accession>A0ABW2K4S1</accession>